<comment type="caution">
    <text evidence="3">The sequence shown here is derived from an EMBL/GenBank/DDBJ whole genome shotgun (WGS) entry which is preliminary data.</text>
</comment>
<dbReference type="EMBL" id="WHWC01000004">
    <property type="protein sequence ID" value="KAG8383698.1"/>
    <property type="molecule type" value="Genomic_DNA"/>
</dbReference>
<dbReference type="Pfam" id="PF03108">
    <property type="entry name" value="DBD_Tnp_Mut"/>
    <property type="match status" value="1"/>
</dbReference>
<keyword evidence="4" id="KW-1185">Reference proteome</keyword>
<feature type="region of interest" description="Disordered" evidence="1">
    <location>
        <begin position="113"/>
        <end position="132"/>
    </location>
</feature>
<evidence type="ECO:0000259" key="2">
    <source>
        <dbReference type="Pfam" id="PF03108"/>
    </source>
</evidence>
<dbReference type="InterPro" id="IPR004332">
    <property type="entry name" value="Transposase_MuDR"/>
</dbReference>
<evidence type="ECO:0000256" key="1">
    <source>
        <dbReference type="SAM" id="MobiDB-lite"/>
    </source>
</evidence>
<name>A0AAV6XN66_9LAMI</name>
<gene>
    <name evidence="3" type="ORF">BUALT_Bualt04G0041000</name>
</gene>
<proteinExistence type="predicted"/>
<dbReference type="Proteomes" id="UP000826271">
    <property type="component" value="Unassembled WGS sequence"/>
</dbReference>
<dbReference type="AlphaFoldDB" id="A0AAV6XN66"/>
<feature type="domain" description="Transposase MuDR plant" evidence="2">
    <location>
        <begin position="5"/>
        <end position="69"/>
    </location>
</feature>
<feature type="compositionally biased region" description="Low complexity" evidence="1">
    <location>
        <begin position="113"/>
        <end position="122"/>
    </location>
</feature>
<evidence type="ECO:0000313" key="3">
    <source>
        <dbReference type="EMBL" id="KAG8383698.1"/>
    </source>
</evidence>
<protein>
    <recommendedName>
        <fullName evidence="2">Transposase MuDR plant domain-containing protein</fullName>
    </recommendedName>
</protein>
<reference evidence="3" key="1">
    <citation type="submission" date="2019-10" db="EMBL/GenBank/DDBJ databases">
        <authorList>
            <person name="Zhang R."/>
            <person name="Pan Y."/>
            <person name="Wang J."/>
            <person name="Ma R."/>
            <person name="Yu S."/>
        </authorList>
    </citation>
    <scope>NUCLEOTIDE SEQUENCE</scope>
    <source>
        <strain evidence="3">LA-IB0</strain>
        <tissue evidence="3">Leaf</tissue>
    </source>
</reference>
<sequence length="182" mass="20775">MKGKSMVVGMKFENFRVYREALRDYCVRNRFDVEYIRNEAKRVTVTCKNENCKWRLHASPIQNTRIFQIKSLKGVPSYAKTFDNKLAKFSYIAKRLEQMTRDNPHVICDVYTTSSSSSTSSSAPENKSPDGKVTGIPLGGDAYLSSRLCFRFLKLLLLLDVDMVGRGREQIEAVKRDGENEG</sequence>
<accession>A0AAV6XN66</accession>
<evidence type="ECO:0000313" key="4">
    <source>
        <dbReference type="Proteomes" id="UP000826271"/>
    </source>
</evidence>
<organism evidence="3 4">
    <name type="scientific">Buddleja alternifolia</name>
    <dbReference type="NCBI Taxonomy" id="168488"/>
    <lineage>
        <taxon>Eukaryota</taxon>
        <taxon>Viridiplantae</taxon>
        <taxon>Streptophyta</taxon>
        <taxon>Embryophyta</taxon>
        <taxon>Tracheophyta</taxon>
        <taxon>Spermatophyta</taxon>
        <taxon>Magnoliopsida</taxon>
        <taxon>eudicotyledons</taxon>
        <taxon>Gunneridae</taxon>
        <taxon>Pentapetalae</taxon>
        <taxon>asterids</taxon>
        <taxon>lamiids</taxon>
        <taxon>Lamiales</taxon>
        <taxon>Scrophulariaceae</taxon>
        <taxon>Buddlejeae</taxon>
        <taxon>Buddleja</taxon>
    </lineage>
</organism>